<proteinExistence type="predicted"/>
<sequence length="450" mass="46612">MIELLLFGSFFVFLLLGVPVAFSLGASAVVVLLTTDGLQVLDVVPGVMFPSLSSGTLLAIPFFVLAGAVMQHTGISQRLVDLAYMLFGRFSFGLAAVTIVAAFFFSAISGSGPATVAAIGAILIPALVRNGYKREHATSLVAASGSMGIVVPPSIAFIIFAVVAAEYQRVSISRLFIAGIVPGVLMAVAFFVAAMMVPRVRQVAVATVRGRAQSEGTPSILDDEHRASAKDIGLAFVRAIPGLLIPVIIMGGIYGGIFTPTEAGAVASVYALVVGLLVYRDLPLKRLPAVMLEAGVSTATIMFIVGLASLFSYVITVEGVASRVSEAVLSVTDNRVIVLLIAVVILLVVGAFVDAVSAFYLFVPILVPVLLAVGVDITTIGVFMTVALAIGLFTPPVGLNLFVATGISGARLSETIRGVVPFLLAAIVVLLLITFVPALSNGLPDLLGVQ</sequence>
<keyword evidence="2" id="KW-1003">Cell membrane</keyword>
<evidence type="ECO:0000313" key="10">
    <source>
        <dbReference type="Proteomes" id="UP001500755"/>
    </source>
</evidence>
<gene>
    <name evidence="9" type="ORF">GCM10009755_17310</name>
</gene>
<feature type="domain" description="TRAP C4-dicarboxylate transport system permease DctM subunit" evidence="8">
    <location>
        <begin position="7"/>
        <end position="439"/>
    </location>
</feature>
<feature type="transmembrane region" description="Helical" evidence="7">
    <location>
        <begin position="294"/>
        <end position="315"/>
    </location>
</feature>
<dbReference type="Pfam" id="PF06808">
    <property type="entry name" value="DctM"/>
    <property type="match status" value="1"/>
</dbReference>
<feature type="transmembrane region" description="Helical" evidence="7">
    <location>
        <begin position="111"/>
        <end position="128"/>
    </location>
</feature>
<keyword evidence="10" id="KW-1185">Reference proteome</keyword>
<comment type="caution">
    <text evidence="9">The sequence shown here is derived from an EMBL/GenBank/DDBJ whole genome shotgun (WGS) entry which is preliminary data.</text>
</comment>
<evidence type="ECO:0000256" key="7">
    <source>
        <dbReference type="SAM" id="Phobius"/>
    </source>
</evidence>
<dbReference type="InterPro" id="IPR004681">
    <property type="entry name" value="TRAP_DctM"/>
</dbReference>
<protein>
    <recommendedName>
        <fullName evidence="8">TRAP C4-dicarboxylate transport system permease DctM subunit domain-containing protein</fullName>
    </recommendedName>
</protein>
<feature type="transmembrane region" description="Helical" evidence="7">
    <location>
        <begin position="82"/>
        <end position="105"/>
    </location>
</feature>
<feature type="transmembrane region" description="Helical" evidence="7">
    <location>
        <begin position="263"/>
        <end position="282"/>
    </location>
</feature>
<evidence type="ECO:0000256" key="5">
    <source>
        <dbReference type="ARBA" id="ARBA00022989"/>
    </source>
</evidence>
<feature type="transmembrane region" description="Helical" evidence="7">
    <location>
        <begin position="175"/>
        <end position="197"/>
    </location>
</feature>
<feature type="transmembrane region" description="Helical" evidence="7">
    <location>
        <begin position="140"/>
        <end position="163"/>
    </location>
</feature>
<evidence type="ECO:0000313" key="9">
    <source>
        <dbReference type="EMBL" id="GAA2007533.1"/>
    </source>
</evidence>
<dbReference type="PIRSF" id="PIRSF006066">
    <property type="entry name" value="HI0050"/>
    <property type="match status" value="1"/>
</dbReference>
<dbReference type="InterPro" id="IPR010656">
    <property type="entry name" value="DctM"/>
</dbReference>
<evidence type="ECO:0000259" key="8">
    <source>
        <dbReference type="Pfam" id="PF06808"/>
    </source>
</evidence>
<dbReference type="RefSeq" id="WP_344308823.1">
    <property type="nucleotide sequence ID" value="NZ_BAAANO010000015.1"/>
</dbReference>
<dbReference type="PANTHER" id="PTHR33362">
    <property type="entry name" value="SIALIC ACID TRAP TRANSPORTER PERMEASE PROTEIN SIAT-RELATED"/>
    <property type="match status" value="1"/>
</dbReference>
<name>A0ABP5EXE2_9MICO</name>
<keyword evidence="6 7" id="KW-0472">Membrane</keyword>
<keyword evidence="4 7" id="KW-0812">Transmembrane</keyword>
<comment type="subcellular location">
    <subcellularLocation>
        <location evidence="1">Cell inner membrane</location>
        <topology evidence="1">Multi-pass membrane protein</topology>
    </subcellularLocation>
</comment>
<evidence type="ECO:0000256" key="2">
    <source>
        <dbReference type="ARBA" id="ARBA00022475"/>
    </source>
</evidence>
<accession>A0ABP5EXE2</accession>
<feature type="transmembrane region" description="Helical" evidence="7">
    <location>
        <begin position="360"/>
        <end position="380"/>
    </location>
</feature>
<dbReference type="NCBIfam" id="TIGR00786">
    <property type="entry name" value="dctM"/>
    <property type="match status" value="1"/>
</dbReference>
<feature type="transmembrane region" description="Helical" evidence="7">
    <location>
        <begin position="52"/>
        <end position="70"/>
    </location>
</feature>
<evidence type="ECO:0000256" key="4">
    <source>
        <dbReference type="ARBA" id="ARBA00022692"/>
    </source>
</evidence>
<reference evidence="10" key="1">
    <citation type="journal article" date="2019" name="Int. J. Syst. Evol. Microbiol.">
        <title>The Global Catalogue of Microorganisms (GCM) 10K type strain sequencing project: providing services to taxonomists for standard genome sequencing and annotation.</title>
        <authorList>
            <consortium name="The Broad Institute Genomics Platform"/>
            <consortium name="The Broad Institute Genome Sequencing Center for Infectious Disease"/>
            <person name="Wu L."/>
            <person name="Ma J."/>
        </authorList>
    </citation>
    <scope>NUCLEOTIDE SEQUENCE [LARGE SCALE GENOMIC DNA]</scope>
    <source>
        <strain evidence="10">JCM 14546</strain>
    </source>
</reference>
<feature type="transmembrane region" description="Helical" evidence="7">
    <location>
        <begin position="419"/>
        <end position="440"/>
    </location>
</feature>
<evidence type="ECO:0000256" key="3">
    <source>
        <dbReference type="ARBA" id="ARBA00022519"/>
    </source>
</evidence>
<keyword evidence="5 7" id="KW-1133">Transmembrane helix</keyword>
<evidence type="ECO:0000256" key="6">
    <source>
        <dbReference type="ARBA" id="ARBA00023136"/>
    </source>
</evidence>
<evidence type="ECO:0000256" key="1">
    <source>
        <dbReference type="ARBA" id="ARBA00004429"/>
    </source>
</evidence>
<dbReference type="EMBL" id="BAAANO010000015">
    <property type="protein sequence ID" value="GAA2007533.1"/>
    <property type="molecule type" value="Genomic_DNA"/>
</dbReference>
<feature type="transmembrane region" description="Helical" evidence="7">
    <location>
        <begin position="335"/>
        <end position="353"/>
    </location>
</feature>
<dbReference type="Proteomes" id="UP001500755">
    <property type="component" value="Unassembled WGS sequence"/>
</dbReference>
<keyword evidence="3" id="KW-0997">Cell inner membrane</keyword>
<feature type="transmembrane region" description="Helical" evidence="7">
    <location>
        <begin position="386"/>
        <end position="407"/>
    </location>
</feature>
<organism evidence="9 10">
    <name type="scientific">Brevibacterium samyangense</name>
    <dbReference type="NCBI Taxonomy" id="366888"/>
    <lineage>
        <taxon>Bacteria</taxon>
        <taxon>Bacillati</taxon>
        <taxon>Actinomycetota</taxon>
        <taxon>Actinomycetes</taxon>
        <taxon>Micrococcales</taxon>
        <taxon>Brevibacteriaceae</taxon>
        <taxon>Brevibacterium</taxon>
    </lineage>
</organism>
<feature type="transmembrane region" description="Helical" evidence="7">
    <location>
        <begin position="235"/>
        <end position="257"/>
    </location>
</feature>